<sequence>MGDLQIAEYQKEMNPNWKASTEATSSMPGYVTPLAGKGAERPNVSENEPSGGTGAAPVVAEKEEVKEEASVNYEPFTDAASLEEGHKVYLQNCAACHGQKGEGIIGPNLTDKYWLHGDGSFNAIVKVIQEGVPTKGMIAWKPVLPEEKLLQAASYILSLKGSNPPNGKAPQGEAYGD</sequence>
<dbReference type="PANTHER" id="PTHR33751">
    <property type="entry name" value="CBB3-TYPE CYTOCHROME C OXIDASE SUBUNIT FIXP"/>
    <property type="match status" value="1"/>
</dbReference>
<dbReference type="Proteomes" id="UP000885771">
    <property type="component" value="Unassembled WGS sequence"/>
</dbReference>
<keyword evidence="2 4" id="KW-0479">Metal-binding</keyword>
<feature type="compositionally biased region" description="Polar residues" evidence="5">
    <location>
        <begin position="17"/>
        <end position="27"/>
    </location>
</feature>
<dbReference type="AlphaFoldDB" id="A0A7V5RQ17"/>
<feature type="region of interest" description="Disordered" evidence="5">
    <location>
        <begin position="13"/>
        <end position="56"/>
    </location>
</feature>
<evidence type="ECO:0000256" key="3">
    <source>
        <dbReference type="ARBA" id="ARBA00023004"/>
    </source>
</evidence>
<dbReference type="PANTHER" id="PTHR33751:SF1">
    <property type="entry name" value="CBB3-TYPE CYTOCHROME C OXIDASE SUBUNIT FIXP"/>
    <property type="match status" value="1"/>
</dbReference>
<dbReference type="GO" id="GO:0009055">
    <property type="term" value="F:electron transfer activity"/>
    <property type="evidence" value="ECO:0007669"/>
    <property type="project" value="InterPro"/>
</dbReference>
<accession>A0A7V5RQ17</accession>
<dbReference type="EMBL" id="DRLI01000175">
    <property type="protein sequence ID" value="HHM02285.1"/>
    <property type="molecule type" value="Genomic_DNA"/>
</dbReference>
<dbReference type="SUPFAM" id="SSF46626">
    <property type="entry name" value="Cytochrome c"/>
    <property type="match status" value="1"/>
</dbReference>
<name>A0A7V5RQ17_CALAY</name>
<feature type="domain" description="Cytochrome c" evidence="6">
    <location>
        <begin position="80"/>
        <end position="160"/>
    </location>
</feature>
<evidence type="ECO:0000256" key="5">
    <source>
        <dbReference type="SAM" id="MobiDB-lite"/>
    </source>
</evidence>
<dbReference type="InterPro" id="IPR050597">
    <property type="entry name" value="Cytochrome_c_Oxidase_Subunit"/>
</dbReference>
<gene>
    <name evidence="7" type="ORF">ENJ15_04675</name>
</gene>
<evidence type="ECO:0000256" key="2">
    <source>
        <dbReference type="ARBA" id="ARBA00022723"/>
    </source>
</evidence>
<dbReference type="GO" id="GO:0046872">
    <property type="term" value="F:metal ion binding"/>
    <property type="evidence" value="ECO:0007669"/>
    <property type="project" value="UniProtKB-KW"/>
</dbReference>
<evidence type="ECO:0000313" key="7">
    <source>
        <dbReference type="EMBL" id="HHM02285.1"/>
    </source>
</evidence>
<evidence type="ECO:0000256" key="1">
    <source>
        <dbReference type="ARBA" id="ARBA00022617"/>
    </source>
</evidence>
<dbReference type="PROSITE" id="PS51007">
    <property type="entry name" value="CYTC"/>
    <property type="match status" value="1"/>
</dbReference>
<evidence type="ECO:0000259" key="6">
    <source>
        <dbReference type="PROSITE" id="PS51007"/>
    </source>
</evidence>
<organism evidence="7">
    <name type="scientific">Caldithrix abyssi</name>
    <dbReference type="NCBI Taxonomy" id="187145"/>
    <lineage>
        <taxon>Bacteria</taxon>
        <taxon>Pseudomonadati</taxon>
        <taxon>Calditrichota</taxon>
        <taxon>Calditrichia</taxon>
        <taxon>Calditrichales</taxon>
        <taxon>Calditrichaceae</taxon>
        <taxon>Caldithrix</taxon>
    </lineage>
</organism>
<comment type="caution">
    <text evidence="7">The sequence shown here is derived from an EMBL/GenBank/DDBJ whole genome shotgun (WGS) entry which is preliminary data.</text>
</comment>
<dbReference type="InterPro" id="IPR009056">
    <property type="entry name" value="Cyt_c-like_dom"/>
</dbReference>
<keyword evidence="1 4" id="KW-0349">Heme</keyword>
<dbReference type="Gene3D" id="1.10.760.10">
    <property type="entry name" value="Cytochrome c-like domain"/>
    <property type="match status" value="1"/>
</dbReference>
<keyword evidence="3 4" id="KW-0408">Iron</keyword>
<evidence type="ECO:0000256" key="4">
    <source>
        <dbReference type="PROSITE-ProRule" id="PRU00433"/>
    </source>
</evidence>
<reference evidence="7" key="1">
    <citation type="journal article" date="2020" name="mSystems">
        <title>Genome- and Community-Level Interaction Insights into Carbon Utilization and Element Cycling Functions of Hydrothermarchaeota in Hydrothermal Sediment.</title>
        <authorList>
            <person name="Zhou Z."/>
            <person name="Liu Y."/>
            <person name="Xu W."/>
            <person name="Pan J."/>
            <person name="Luo Z.H."/>
            <person name="Li M."/>
        </authorList>
    </citation>
    <scope>NUCLEOTIDE SEQUENCE [LARGE SCALE GENOMIC DNA]</scope>
    <source>
        <strain evidence="7">HyVt-460</strain>
    </source>
</reference>
<dbReference type="GO" id="GO:0020037">
    <property type="term" value="F:heme binding"/>
    <property type="evidence" value="ECO:0007669"/>
    <property type="project" value="InterPro"/>
</dbReference>
<dbReference type="InterPro" id="IPR036909">
    <property type="entry name" value="Cyt_c-like_dom_sf"/>
</dbReference>
<protein>
    <submittedName>
        <fullName evidence="7">C-type cytochrome</fullName>
    </submittedName>
</protein>
<dbReference type="Pfam" id="PF13442">
    <property type="entry name" value="Cytochrome_CBB3"/>
    <property type="match status" value="1"/>
</dbReference>
<proteinExistence type="predicted"/>